<evidence type="ECO:0000256" key="11">
    <source>
        <dbReference type="PROSITE-ProRule" id="PRU01360"/>
    </source>
</evidence>
<proteinExistence type="inferred from homology"/>
<dbReference type="InterPro" id="IPR036942">
    <property type="entry name" value="Beta-barrel_TonB_sf"/>
</dbReference>
<dbReference type="InterPro" id="IPR012910">
    <property type="entry name" value="Plug_dom"/>
</dbReference>
<dbReference type="GO" id="GO:0009279">
    <property type="term" value="C:cell outer membrane"/>
    <property type="evidence" value="ECO:0007669"/>
    <property type="project" value="UniProtKB-SubCell"/>
</dbReference>
<keyword evidence="3 11" id="KW-1134">Transmembrane beta strand</keyword>
<keyword evidence="6" id="KW-0408">Iron</keyword>
<dbReference type="CDD" id="cd01347">
    <property type="entry name" value="ligand_gated_channel"/>
    <property type="match status" value="1"/>
</dbReference>
<dbReference type="KEGG" id="caul:KCG34_06685"/>
<reference evidence="15" key="1">
    <citation type="submission" date="2021-04" db="EMBL/GenBank/DDBJ databases">
        <title>The complete genome sequence of Caulobacter sp. S6.</title>
        <authorList>
            <person name="Tang Y."/>
            <person name="Ouyang W."/>
            <person name="Liu Q."/>
            <person name="Huang B."/>
            <person name="Guo Z."/>
            <person name="Lei P."/>
        </authorList>
    </citation>
    <scope>NUCLEOTIDE SEQUENCE</scope>
    <source>
        <strain evidence="15">S6</strain>
    </source>
</reference>
<dbReference type="RefSeq" id="WP_211939613.1">
    <property type="nucleotide sequence ID" value="NZ_CP073078.1"/>
</dbReference>
<evidence type="ECO:0000259" key="14">
    <source>
        <dbReference type="Pfam" id="PF07715"/>
    </source>
</evidence>
<name>A0A975G3X7_9CAUL</name>
<evidence type="ECO:0000256" key="8">
    <source>
        <dbReference type="ARBA" id="ARBA00023077"/>
    </source>
</evidence>
<gene>
    <name evidence="15" type="ORF">KCG34_06685</name>
</gene>
<keyword evidence="2 11" id="KW-0813">Transport</keyword>
<dbReference type="EMBL" id="CP073078">
    <property type="protein sequence ID" value="QUD89561.1"/>
    <property type="molecule type" value="Genomic_DNA"/>
</dbReference>
<feature type="domain" description="TonB-dependent receptor-like beta-barrel" evidence="13">
    <location>
        <begin position="229"/>
        <end position="645"/>
    </location>
</feature>
<feature type="domain" description="TonB-dependent receptor plug" evidence="14">
    <location>
        <begin position="12"/>
        <end position="123"/>
    </location>
</feature>
<evidence type="ECO:0000256" key="3">
    <source>
        <dbReference type="ARBA" id="ARBA00022452"/>
    </source>
</evidence>
<dbReference type="Pfam" id="PF07715">
    <property type="entry name" value="Plug"/>
    <property type="match status" value="1"/>
</dbReference>
<dbReference type="InterPro" id="IPR039426">
    <property type="entry name" value="TonB-dep_rcpt-like"/>
</dbReference>
<dbReference type="Gene3D" id="2.40.170.20">
    <property type="entry name" value="TonB-dependent receptor, beta-barrel domain"/>
    <property type="match status" value="1"/>
</dbReference>
<keyword evidence="16" id="KW-1185">Reference proteome</keyword>
<evidence type="ECO:0000256" key="10">
    <source>
        <dbReference type="ARBA" id="ARBA00023237"/>
    </source>
</evidence>
<dbReference type="AlphaFoldDB" id="A0A975G3X7"/>
<dbReference type="PANTHER" id="PTHR32552">
    <property type="entry name" value="FERRICHROME IRON RECEPTOR-RELATED"/>
    <property type="match status" value="1"/>
</dbReference>
<evidence type="ECO:0000256" key="2">
    <source>
        <dbReference type="ARBA" id="ARBA00022448"/>
    </source>
</evidence>
<comment type="similarity">
    <text evidence="11 12">Belongs to the TonB-dependent receptor family.</text>
</comment>
<evidence type="ECO:0000256" key="7">
    <source>
        <dbReference type="ARBA" id="ARBA00023065"/>
    </source>
</evidence>
<keyword evidence="8 12" id="KW-0798">TonB box</keyword>
<evidence type="ECO:0000256" key="12">
    <source>
        <dbReference type="RuleBase" id="RU003357"/>
    </source>
</evidence>
<dbReference type="InterPro" id="IPR000531">
    <property type="entry name" value="Beta-barrel_TonB"/>
</dbReference>
<keyword evidence="7" id="KW-0406">Ion transport</keyword>
<evidence type="ECO:0000256" key="5">
    <source>
        <dbReference type="ARBA" id="ARBA00022692"/>
    </source>
</evidence>
<evidence type="ECO:0000256" key="6">
    <source>
        <dbReference type="ARBA" id="ARBA00023004"/>
    </source>
</evidence>
<keyword evidence="9 11" id="KW-0472">Membrane</keyword>
<keyword evidence="15" id="KW-0675">Receptor</keyword>
<dbReference type="Proteomes" id="UP000676409">
    <property type="component" value="Chromosome"/>
</dbReference>
<protein>
    <submittedName>
        <fullName evidence="15">TonB-dependent receptor</fullName>
    </submittedName>
</protein>
<organism evidence="15 16">
    <name type="scientific">Phenylobacterium montanum</name>
    <dbReference type="NCBI Taxonomy" id="2823693"/>
    <lineage>
        <taxon>Bacteria</taxon>
        <taxon>Pseudomonadati</taxon>
        <taxon>Pseudomonadota</taxon>
        <taxon>Alphaproteobacteria</taxon>
        <taxon>Caulobacterales</taxon>
        <taxon>Caulobacteraceae</taxon>
        <taxon>Phenylobacterium</taxon>
    </lineage>
</organism>
<evidence type="ECO:0000256" key="9">
    <source>
        <dbReference type="ARBA" id="ARBA00023136"/>
    </source>
</evidence>
<evidence type="ECO:0000313" key="15">
    <source>
        <dbReference type="EMBL" id="QUD89561.1"/>
    </source>
</evidence>
<keyword evidence="10 11" id="KW-0998">Cell outer membrane</keyword>
<comment type="subcellular location">
    <subcellularLocation>
        <location evidence="1 11">Cell outer membrane</location>
        <topology evidence="1 11">Multi-pass membrane protein</topology>
    </subcellularLocation>
</comment>
<dbReference type="PANTHER" id="PTHR32552:SF81">
    <property type="entry name" value="TONB-DEPENDENT OUTER MEMBRANE RECEPTOR"/>
    <property type="match status" value="1"/>
</dbReference>
<keyword evidence="5 11" id="KW-0812">Transmembrane</keyword>
<evidence type="ECO:0000256" key="1">
    <source>
        <dbReference type="ARBA" id="ARBA00004571"/>
    </source>
</evidence>
<dbReference type="Pfam" id="PF00593">
    <property type="entry name" value="TonB_dep_Rec_b-barrel"/>
    <property type="match status" value="1"/>
</dbReference>
<sequence>MVVTATKRSENIQKVPLAVQALGEAALKARGAQTVEEAIAYVPGVNFSSNGTNAGTYTIRGVATSSTTTNSQATVGLYIDDIDVLDPAYPKITTNLRTFDVERVEVLEGPQGTLFGAGALGGAIRIITNKPNLTTFQAATETTLSGTAGGGLNYDVNGMANIPLVQDQLALRVVDYYQQDSGYIDNVTRHESGVNYANSEGGRAELKWRPIPDLTITGTALFENDRPHDSPYSDYGDNRYKWNGAVTNTNYNETRIYSLALDYKFSWADLVSITTFADKFENIQADFTADATSLLGFAAPPSVVNDYGPSQTFDQEVRLTSSNAGPLRWLVGAILVDNRRTVIEPVVVPGSGALVGSNSDVVSYSKGLSRVREAALYGEASYDILPKLTATIGVRVFNDQLTNQQTLSGTLVPASHTLTHDTESSATPKFNLAYHVTPESLLYAQAAEGYRIGQANIAIVDPISKEPIPAAARPDKLWNYEIGEKSSFLHGKLIVNADVYYIDWSNIQLGEFTQPSGINFIGNAGRAYVRGLELQVQARPTYDWQLGGSLSLDDSRLTSIAATVAASKGDRLPGSAPLNLVLYAEYSHPIASDLSWFARIDTRYVGKEYADLNNSSSLTYGRYAELNLRGGLNFNRYTLTAFIKNATNGHARTSAFPDLTVPVAIRQQPITVGLTFAGRM</sequence>
<keyword evidence="4" id="KW-0410">Iron transport</keyword>
<evidence type="ECO:0000259" key="13">
    <source>
        <dbReference type="Pfam" id="PF00593"/>
    </source>
</evidence>
<dbReference type="SUPFAM" id="SSF56935">
    <property type="entry name" value="Porins"/>
    <property type="match status" value="1"/>
</dbReference>
<dbReference type="GO" id="GO:0006826">
    <property type="term" value="P:iron ion transport"/>
    <property type="evidence" value="ECO:0007669"/>
    <property type="project" value="UniProtKB-KW"/>
</dbReference>
<evidence type="ECO:0000256" key="4">
    <source>
        <dbReference type="ARBA" id="ARBA00022496"/>
    </source>
</evidence>
<evidence type="ECO:0000313" key="16">
    <source>
        <dbReference type="Proteomes" id="UP000676409"/>
    </source>
</evidence>
<dbReference type="PROSITE" id="PS52016">
    <property type="entry name" value="TONB_DEPENDENT_REC_3"/>
    <property type="match status" value="1"/>
</dbReference>
<accession>A0A975G3X7</accession>